<evidence type="ECO:0000256" key="2">
    <source>
        <dbReference type="ARBA" id="ARBA00022833"/>
    </source>
</evidence>
<keyword evidence="2" id="KW-0862">Zinc</keyword>
<keyword evidence="1" id="KW-0479">Metal-binding</keyword>
<proteinExistence type="predicted"/>
<keyword evidence="4" id="KW-1185">Reference proteome</keyword>
<reference evidence="3 4" key="2">
    <citation type="journal article" date="2019" name="G3 (Bethesda)">
        <title>Hybrid Assembly of the Genome of the Entomopathogenic Nematode Steinernema carpocapsae Identifies the X-Chromosome.</title>
        <authorList>
            <person name="Serra L."/>
            <person name="Macchietto M."/>
            <person name="Macias-Munoz A."/>
            <person name="McGill C.J."/>
            <person name="Rodriguez I.M."/>
            <person name="Rodriguez B."/>
            <person name="Murad R."/>
            <person name="Mortazavi A."/>
        </authorList>
    </citation>
    <scope>NUCLEOTIDE SEQUENCE [LARGE SCALE GENOMIC DNA]</scope>
    <source>
        <strain evidence="3 4">ALL</strain>
    </source>
</reference>
<sequence length="178" mass="20138">MEVTGMLMNAKFILLTSNIGRGRAILEASVDMNGDLMKSLDVHLPYVDVNYRLATFQDWIFDRSEGARCTSKRLADAGFISATTPEDPYSAACAFCLKTLMWDPEDDPSQEHKSHCENCLFVKIALEKPVLTVEDGFRLAANRLANFCNDRLKKLYEDGRDYESNVKEQLSKLTKTLK</sequence>
<dbReference type="STRING" id="34508.A0A4U5LXK3"/>
<dbReference type="Proteomes" id="UP000298663">
    <property type="component" value="Unassembled WGS sequence"/>
</dbReference>
<dbReference type="PANTHER" id="PTHR46771">
    <property type="entry name" value="DETERIN"/>
    <property type="match status" value="1"/>
</dbReference>
<gene>
    <name evidence="3" type="ORF">L596_028127</name>
</gene>
<evidence type="ECO:0000313" key="4">
    <source>
        <dbReference type="Proteomes" id="UP000298663"/>
    </source>
</evidence>
<organism evidence="3 4">
    <name type="scientific">Steinernema carpocapsae</name>
    <name type="common">Entomopathogenic nematode</name>
    <dbReference type="NCBI Taxonomy" id="34508"/>
    <lineage>
        <taxon>Eukaryota</taxon>
        <taxon>Metazoa</taxon>
        <taxon>Ecdysozoa</taxon>
        <taxon>Nematoda</taxon>
        <taxon>Chromadorea</taxon>
        <taxon>Rhabditida</taxon>
        <taxon>Tylenchina</taxon>
        <taxon>Panagrolaimomorpha</taxon>
        <taxon>Strongyloidoidea</taxon>
        <taxon>Steinernematidae</taxon>
        <taxon>Steinernema</taxon>
    </lineage>
</organism>
<comment type="caution">
    <text evidence="3">The sequence shown here is derived from an EMBL/GenBank/DDBJ whole genome shotgun (WGS) entry which is preliminary data.</text>
</comment>
<dbReference type="Pfam" id="PF00653">
    <property type="entry name" value="BIR"/>
    <property type="match status" value="1"/>
</dbReference>
<dbReference type="SMART" id="SM00238">
    <property type="entry name" value="BIR"/>
    <property type="match status" value="1"/>
</dbReference>
<dbReference type="InterPro" id="IPR051190">
    <property type="entry name" value="Baculoviral_IAP"/>
</dbReference>
<dbReference type="Gene3D" id="1.10.1170.10">
    <property type="entry name" value="Inhibitor Of Apoptosis Protein (2mihbC-IAP-1), Chain A"/>
    <property type="match status" value="1"/>
</dbReference>
<dbReference type="EMBL" id="AZBU02000011">
    <property type="protein sequence ID" value="TKR60947.1"/>
    <property type="molecule type" value="Genomic_DNA"/>
</dbReference>
<name>A0A4U5LXK3_STECR</name>
<dbReference type="SUPFAM" id="SSF57924">
    <property type="entry name" value="Inhibitor of apoptosis (IAP) repeat"/>
    <property type="match status" value="1"/>
</dbReference>
<dbReference type="PROSITE" id="PS50143">
    <property type="entry name" value="BIR_REPEAT_2"/>
    <property type="match status" value="1"/>
</dbReference>
<accession>A0A4U5LXK3</accession>
<dbReference type="OrthoDB" id="2196114at2759"/>
<reference evidence="3 4" key="1">
    <citation type="journal article" date="2015" name="Genome Biol.">
        <title>Comparative genomics of Steinernema reveals deeply conserved gene regulatory networks.</title>
        <authorList>
            <person name="Dillman A.R."/>
            <person name="Macchietto M."/>
            <person name="Porter C.F."/>
            <person name="Rogers A."/>
            <person name="Williams B."/>
            <person name="Antoshechkin I."/>
            <person name="Lee M.M."/>
            <person name="Goodwin Z."/>
            <person name="Lu X."/>
            <person name="Lewis E.E."/>
            <person name="Goodrich-Blair H."/>
            <person name="Stock S.P."/>
            <person name="Adams B.J."/>
            <person name="Sternberg P.W."/>
            <person name="Mortazavi A."/>
        </authorList>
    </citation>
    <scope>NUCLEOTIDE SEQUENCE [LARGE SCALE GENOMIC DNA]</scope>
    <source>
        <strain evidence="3 4">ALL</strain>
    </source>
</reference>
<protein>
    <submittedName>
        <fullName evidence="3">Uncharacterized protein</fullName>
    </submittedName>
</protein>
<dbReference type="InterPro" id="IPR001370">
    <property type="entry name" value="BIR_rpt"/>
</dbReference>
<dbReference type="PANTHER" id="PTHR46771:SF5">
    <property type="entry name" value="DETERIN"/>
    <property type="match status" value="1"/>
</dbReference>
<evidence type="ECO:0000256" key="1">
    <source>
        <dbReference type="ARBA" id="ARBA00022723"/>
    </source>
</evidence>
<dbReference type="GO" id="GO:0046872">
    <property type="term" value="F:metal ion binding"/>
    <property type="evidence" value="ECO:0007669"/>
    <property type="project" value="UniProtKB-KW"/>
</dbReference>
<evidence type="ECO:0000313" key="3">
    <source>
        <dbReference type="EMBL" id="TKR60947.1"/>
    </source>
</evidence>
<dbReference type="AlphaFoldDB" id="A0A4U5LXK3"/>